<proteinExistence type="predicted"/>
<dbReference type="FunFam" id="3.10.10.10:FF:000007">
    <property type="entry name" value="Retrovirus-related Pol polyprotein from transposon 17.6-like Protein"/>
    <property type="match status" value="1"/>
</dbReference>
<gene>
    <name evidence="19" type="ORF">F3Y22_tig00111989pilonHSYRG00168</name>
</gene>
<keyword evidence="2" id="KW-0645">Protease</keyword>
<name>A0A6A2X7Q0_HIBSY</name>
<keyword evidence="7" id="KW-0255">Endonuclease</keyword>
<dbReference type="PROSITE" id="PS50920">
    <property type="entry name" value="SOLCAR"/>
    <property type="match status" value="2"/>
</dbReference>
<comment type="caution">
    <text evidence="19">The sequence shown here is derived from an EMBL/GenBank/DDBJ whole genome shotgun (WGS) entry which is preliminary data.</text>
</comment>
<keyword evidence="8" id="KW-0378">Hydrolase</keyword>
<evidence type="ECO:0000256" key="11">
    <source>
        <dbReference type="ARBA" id="ARBA00022908"/>
    </source>
</evidence>
<dbReference type="SUPFAM" id="SSF50630">
    <property type="entry name" value="Acid proteases"/>
    <property type="match status" value="1"/>
</dbReference>
<dbReference type="InterPro" id="IPR012337">
    <property type="entry name" value="RNaseH-like_sf"/>
</dbReference>
<dbReference type="GO" id="GO:0003723">
    <property type="term" value="F:RNA binding"/>
    <property type="evidence" value="ECO:0007669"/>
    <property type="project" value="UniProtKB-KW"/>
</dbReference>
<dbReference type="SUPFAM" id="SSF53098">
    <property type="entry name" value="Ribonuclease H-like"/>
    <property type="match status" value="1"/>
</dbReference>
<dbReference type="Pfam" id="PF00153">
    <property type="entry name" value="Mito_carr"/>
    <property type="match status" value="1"/>
</dbReference>
<keyword evidence="9" id="KW-0460">Magnesium</keyword>
<dbReference type="Gene3D" id="3.30.420.10">
    <property type="entry name" value="Ribonuclease H-like superfamily/Ribonuclease H"/>
    <property type="match status" value="1"/>
</dbReference>
<keyword evidence="3" id="KW-0808">Transferase</keyword>
<keyword evidence="6" id="KW-0540">Nuclease</keyword>
<evidence type="ECO:0000256" key="4">
    <source>
        <dbReference type="ARBA" id="ARBA00022692"/>
    </source>
</evidence>
<evidence type="ECO:0000256" key="5">
    <source>
        <dbReference type="ARBA" id="ARBA00022695"/>
    </source>
</evidence>
<reference evidence="19" key="1">
    <citation type="submission" date="2019-09" db="EMBL/GenBank/DDBJ databases">
        <title>Draft genome information of white flower Hibiscus syriacus.</title>
        <authorList>
            <person name="Kim Y.-M."/>
        </authorList>
    </citation>
    <scope>NUCLEOTIDE SEQUENCE [LARGE SCALE GENOMIC DNA]</scope>
    <source>
        <strain evidence="19">YM2019G1</strain>
    </source>
</reference>
<keyword evidence="12" id="KW-0695">RNA-directed DNA polymerase</keyword>
<accession>A0A6A2X7Q0</accession>
<evidence type="ECO:0000256" key="8">
    <source>
        <dbReference type="ARBA" id="ARBA00022801"/>
    </source>
</evidence>
<dbReference type="InterPro" id="IPR043128">
    <property type="entry name" value="Rev_trsase/Diguanyl_cyclase"/>
</dbReference>
<dbReference type="InterPro" id="IPR021109">
    <property type="entry name" value="Peptidase_aspartic_dom_sf"/>
</dbReference>
<evidence type="ECO:0000256" key="14">
    <source>
        <dbReference type="ARBA" id="ARBA00023268"/>
    </source>
</evidence>
<dbReference type="PANTHER" id="PTHR37984">
    <property type="entry name" value="PROTEIN CBG26694"/>
    <property type="match status" value="1"/>
</dbReference>
<evidence type="ECO:0000259" key="17">
    <source>
        <dbReference type="PROSITE" id="PS50878"/>
    </source>
</evidence>
<dbReference type="Proteomes" id="UP000436088">
    <property type="component" value="Unassembled WGS sequence"/>
</dbReference>
<keyword evidence="14" id="KW-0511">Multifunctional enzyme</keyword>
<feature type="repeat" description="Solcar" evidence="15">
    <location>
        <begin position="129"/>
        <end position="208"/>
    </location>
</feature>
<dbReference type="CDD" id="cd00303">
    <property type="entry name" value="retropepsin_like"/>
    <property type="match status" value="1"/>
</dbReference>
<dbReference type="InterPro" id="IPR050951">
    <property type="entry name" value="Retrovirus_Pol_polyprotein"/>
</dbReference>
<dbReference type="PANTHER" id="PTHR37984:SF5">
    <property type="entry name" value="PROTEIN NYNRIN-LIKE"/>
    <property type="match status" value="1"/>
</dbReference>
<feature type="repeat" description="Solcar" evidence="15">
    <location>
        <begin position="1"/>
        <end position="50"/>
    </location>
</feature>
<dbReference type="Gene3D" id="2.40.70.10">
    <property type="entry name" value="Acid Proteases"/>
    <property type="match status" value="1"/>
</dbReference>
<evidence type="ECO:0000256" key="12">
    <source>
        <dbReference type="ARBA" id="ARBA00022918"/>
    </source>
</evidence>
<dbReference type="Pfam" id="PF19259">
    <property type="entry name" value="Ty3_capsid"/>
    <property type="match status" value="1"/>
</dbReference>
<dbReference type="InterPro" id="IPR018108">
    <property type="entry name" value="MCP_transmembrane"/>
</dbReference>
<evidence type="ECO:0000259" key="18">
    <source>
        <dbReference type="PROSITE" id="PS50994"/>
    </source>
</evidence>
<dbReference type="InterPro" id="IPR043502">
    <property type="entry name" value="DNA/RNA_pol_sf"/>
</dbReference>
<keyword evidence="4 15" id="KW-0812">Transmembrane</keyword>
<keyword evidence="13 15" id="KW-0472">Membrane</keyword>
<dbReference type="InterPro" id="IPR041577">
    <property type="entry name" value="RT_RNaseH_2"/>
</dbReference>
<dbReference type="FunFam" id="3.30.70.270:FF:000020">
    <property type="entry name" value="Transposon Tf2-6 polyprotein-like Protein"/>
    <property type="match status" value="1"/>
</dbReference>
<evidence type="ECO:0000256" key="1">
    <source>
        <dbReference type="ARBA" id="ARBA00004141"/>
    </source>
</evidence>
<dbReference type="CDD" id="cd01647">
    <property type="entry name" value="RT_LTR"/>
    <property type="match status" value="1"/>
</dbReference>
<dbReference type="PROSITE" id="PS00141">
    <property type="entry name" value="ASP_PROTEASE"/>
    <property type="match status" value="1"/>
</dbReference>
<dbReference type="PROSITE" id="PS50878">
    <property type="entry name" value="RT_POL"/>
    <property type="match status" value="1"/>
</dbReference>
<comment type="subcellular location">
    <subcellularLocation>
        <location evidence="1">Membrane</location>
        <topology evidence="1">Multi-pass membrane protein</topology>
    </subcellularLocation>
</comment>
<dbReference type="PROSITE" id="PS50994">
    <property type="entry name" value="INTEGRASE"/>
    <property type="match status" value="1"/>
</dbReference>
<dbReference type="InterPro" id="IPR001584">
    <property type="entry name" value="Integrase_cat-core"/>
</dbReference>
<dbReference type="Pfam" id="PF08284">
    <property type="entry name" value="RVP_2"/>
    <property type="match status" value="1"/>
</dbReference>
<evidence type="ECO:0000256" key="16">
    <source>
        <dbReference type="SAM" id="MobiDB-lite"/>
    </source>
</evidence>
<organism evidence="19 20">
    <name type="scientific">Hibiscus syriacus</name>
    <name type="common">Rose of Sharon</name>
    <dbReference type="NCBI Taxonomy" id="106335"/>
    <lineage>
        <taxon>Eukaryota</taxon>
        <taxon>Viridiplantae</taxon>
        <taxon>Streptophyta</taxon>
        <taxon>Embryophyta</taxon>
        <taxon>Tracheophyta</taxon>
        <taxon>Spermatophyta</taxon>
        <taxon>Magnoliopsida</taxon>
        <taxon>eudicotyledons</taxon>
        <taxon>Gunneridae</taxon>
        <taxon>Pentapetalae</taxon>
        <taxon>rosids</taxon>
        <taxon>malvids</taxon>
        <taxon>Malvales</taxon>
        <taxon>Malvaceae</taxon>
        <taxon>Malvoideae</taxon>
        <taxon>Hibiscus</taxon>
    </lineage>
</organism>
<keyword evidence="5" id="KW-0548">Nucleotidyltransferase</keyword>
<dbReference type="SUPFAM" id="SSF56672">
    <property type="entry name" value="DNA/RNA polymerases"/>
    <property type="match status" value="1"/>
</dbReference>
<dbReference type="SUPFAM" id="SSF103506">
    <property type="entry name" value="Mitochondrial carrier"/>
    <property type="match status" value="1"/>
</dbReference>
<feature type="region of interest" description="Disordered" evidence="16">
    <location>
        <begin position="307"/>
        <end position="330"/>
    </location>
</feature>
<dbReference type="Gene3D" id="3.10.10.10">
    <property type="entry name" value="HIV Type 1 Reverse Transcriptase, subunit A, domain 1"/>
    <property type="match status" value="1"/>
</dbReference>
<dbReference type="InterPro" id="IPR045358">
    <property type="entry name" value="Ty3_capsid"/>
</dbReference>
<dbReference type="CDD" id="cd09274">
    <property type="entry name" value="RNase_HI_RT_Ty3"/>
    <property type="match status" value="1"/>
</dbReference>
<dbReference type="GO" id="GO:0004190">
    <property type="term" value="F:aspartic-type endopeptidase activity"/>
    <property type="evidence" value="ECO:0007669"/>
    <property type="project" value="InterPro"/>
</dbReference>
<dbReference type="EMBL" id="VEPZ02001479">
    <property type="protein sequence ID" value="KAE8671202.1"/>
    <property type="molecule type" value="Genomic_DNA"/>
</dbReference>
<dbReference type="Pfam" id="PF17919">
    <property type="entry name" value="RT_RNaseH_2"/>
    <property type="match status" value="1"/>
</dbReference>
<sequence>MKYTSISSGFSALWREQGPSSLWRGWSGKLFGYGVQGGCRFGLYEYFKELYSNVLVDQNKTFIFFLSSASAQVFADVALCPFEAIKVCVQTQQTFSKVSMIMFSTFEHSVDFIYGSIIKQRKEDCSRAQQLGVTCLAGYAAGAVGTVVSNPADVVVSSLYNKKAENVFQAVRKIGLVNLFTRSLPVRITVVGPVITLQWFFYDTIKLLCGLIFYKAPSDQDMAEIKNSENNRLVYDINHQHSVTMEGGLGFEEVPEQSAVEAKEETLPSWWAEQKEELEGRIQALEDGMTENRGYLQRILQLVNQAAEEKDSPHSVKSQPTVAEKHNKNGGKQPCLITVLSEHEKYTFQPNEPRILASKPVGFIGPLPFNQKLQEENVIGSSSEVKVDSKGLFGSSGPILPRPKLELQMFDGSNPRGWVRKCQKYFNLLGVPEEEKLDVAAMYLMGKAEAWFDVYIMQKHRVTWHEFEADLCHRFCDRNYSDIIEEFNKLMQKGSVEEYQEKFEELRPYLLQQNMHLGEDYFVSSFISGLKEELKHKVKVLEPKKLSEAYRQAKLEKFIPGHQCKDRQLNCMEAEEFAEQELIEGESGEVEEAAKEALEISINAITGNVGHTTLRIQGSIRGKPINVLIDSGSTHSFVTPKWAKEKIEVVNTQPLVITVANGEKLFSTARSNKVSWKMQGYEFQHDFRVLSLGGSDMVLGVDWMEEFSPILMDFKAKTISFENDGKSIVIRGTQKLPLIRPITGEKFQKFVEKDAELTGEMYLLSAEVQDSLIPLPLQELLAEFKKVFEEPKGMPPRRKHDHAIIAEMLSSSIIQVSKSPFASPCLLIKKKDGTWRFFVDYRQLNSATVKNKFPIPIVEDLLDELHGATFFSKIDLRSGYWQIKIKDEDIPKTAFRTHQGHYEFKVMPFGLTNAPATFQALMNDLFGAYLRRFVLVFFDDILVYSSSMAERKQHLRIVLEILLKKQLYAKKSKCFFGQQQVEYLGHLISVKGVATDPTKIKAMQQWPLPKNLKALRGFLGLTGYYRKFIKGYGELSKPLTIMLKKEGFHWSTEAKIAFEKLKVVMCEAPVLALPNFELNFFLETDASSKGIGVVLSQAGRPIAYLSKALGPKHADLSIYEKEYLAILMAVSHWRHYLESGSFVIKTDHEPLKHLLEQKLTTAIQKKGLTKLLGLDYTIQYRKGKSNKVADALSRQQIDSGEFLQLGDTIITPTWDYVGSTGDLRQKIIVALHDSPQGGHSVPNNAWEVITMDFIEGLPPSTKYKCILVVYKLHGPPKVAISDKDKSFTSLFWQELLKQLGTTTYFSTAYHPETDGQTERLNQCLKQYLRTLHMTPFEALYGYKPPSLNWSGQGSSDGGGIVTMEGGLGFEGIDLGKISKRGIGDESAEMGEDRANLGIVRRLGIEKSFEELGMKGRQADGLNKLGLSRLNPFNSHVGFSFGLESVKIIYGQRLGW</sequence>
<evidence type="ECO:0000256" key="7">
    <source>
        <dbReference type="ARBA" id="ARBA00022759"/>
    </source>
</evidence>
<dbReference type="GO" id="GO:0006508">
    <property type="term" value="P:proteolysis"/>
    <property type="evidence" value="ECO:0007669"/>
    <property type="project" value="UniProtKB-KW"/>
</dbReference>
<dbReference type="InterPro" id="IPR036397">
    <property type="entry name" value="RNaseH_sf"/>
</dbReference>
<dbReference type="GO" id="GO:0015074">
    <property type="term" value="P:DNA integration"/>
    <property type="evidence" value="ECO:0007669"/>
    <property type="project" value="UniProtKB-KW"/>
</dbReference>
<keyword evidence="20" id="KW-1185">Reference proteome</keyword>
<keyword evidence="10" id="KW-0694">RNA-binding</keyword>
<evidence type="ECO:0000313" key="19">
    <source>
        <dbReference type="EMBL" id="KAE8671202.1"/>
    </source>
</evidence>
<keyword evidence="11" id="KW-0229">DNA integration</keyword>
<evidence type="ECO:0000256" key="9">
    <source>
        <dbReference type="ARBA" id="ARBA00022842"/>
    </source>
</evidence>
<evidence type="ECO:0000256" key="10">
    <source>
        <dbReference type="ARBA" id="ARBA00022884"/>
    </source>
</evidence>
<evidence type="ECO:0000256" key="13">
    <source>
        <dbReference type="ARBA" id="ARBA00023136"/>
    </source>
</evidence>
<dbReference type="Pfam" id="PF00078">
    <property type="entry name" value="RVT_1"/>
    <property type="match status" value="1"/>
</dbReference>
<evidence type="ECO:0000256" key="3">
    <source>
        <dbReference type="ARBA" id="ARBA00022679"/>
    </source>
</evidence>
<evidence type="ECO:0000256" key="15">
    <source>
        <dbReference type="PROSITE-ProRule" id="PRU00282"/>
    </source>
</evidence>
<dbReference type="GO" id="GO:0004519">
    <property type="term" value="F:endonuclease activity"/>
    <property type="evidence" value="ECO:0007669"/>
    <property type="project" value="UniProtKB-KW"/>
</dbReference>
<dbReference type="InterPro" id="IPR000477">
    <property type="entry name" value="RT_dom"/>
</dbReference>
<dbReference type="GO" id="GO:0003964">
    <property type="term" value="F:RNA-directed DNA polymerase activity"/>
    <property type="evidence" value="ECO:0007669"/>
    <property type="project" value="UniProtKB-KW"/>
</dbReference>
<dbReference type="InterPro" id="IPR023395">
    <property type="entry name" value="MCP_dom_sf"/>
</dbReference>
<evidence type="ECO:0000256" key="2">
    <source>
        <dbReference type="ARBA" id="ARBA00022670"/>
    </source>
</evidence>
<dbReference type="GO" id="GO:0016020">
    <property type="term" value="C:membrane"/>
    <property type="evidence" value="ECO:0007669"/>
    <property type="project" value="UniProtKB-SubCell"/>
</dbReference>
<protein>
    <submittedName>
        <fullName evidence="19">Mitochondrial phosphate carrier protein 1</fullName>
    </submittedName>
</protein>
<feature type="domain" description="Reverse transcriptase" evidence="17">
    <location>
        <begin position="809"/>
        <end position="988"/>
    </location>
</feature>
<dbReference type="Gene3D" id="1.50.40.10">
    <property type="entry name" value="Mitochondrial carrier domain"/>
    <property type="match status" value="2"/>
</dbReference>
<dbReference type="Gene3D" id="3.30.70.270">
    <property type="match status" value="2"/>
</dbReference>
<evidence type="ECO:0000313" key="20">
    <source>
        <dbReference type="Proteomes" id="UP000436088"/>
    </source>
</evidence>
<dbReference type="InterPro" id="IPR001969">
    <property type="entry name" value="Aspartic_peptidase_AS"/>
</dbReference>
<evidence type="ECO:0000256" key="6">
    <source>
        <dbReference type="ARBA" id="ARBA00022722"/>
    </source>
</evidence>
<feature type="domain" description="Integrase catalytic" evidence="18">
    <location>
        <begin position="1266"/>
        <end position="1331"/>
    </location>
</feature>